<dbReference type="InterPro" id="IPR036719">
    <property type="entry name" value="Neuro-gated_channel_TM_sf"/>
</dbReference>
<keyword evidence="1" id="KW-0812">Transmembrane</keyword>
<protein>
    <recommendedName>
        <fullName evidence="2">Neurotransmitter-gated ion-channel transmembrane domain-containing protein</fullName>
    </recommendedName>
</protein>
<gene>
    <name evidence="3" type="ORF">MCOR_20200</name>
</gene>
<keyword evidence="1" id="KW-0472">Membrane</keyword>
<reference evidence="3 4" key="1">
    <citation type="submission" date="2020-06" db="EMBL/GenBank/DDBJ databases">
        <authorList>
            <person name="Li R."/>
            <person name="Bekaert M."/>
        </authorList>
    </citation>
    <scope>NUCLEOTIDE SEQUENCE [LARGE SCALE GENOMIC DNA]</scope>
    <source>
        <strain evidence="4">wild</strain>
    </source>
</reference>
<dbReference type="AlphaFoldDB" id="A0A6J8BLC4"/>
<dbReference type="GO" id="GO:0016020">
    <property type="term" value="C:membrane"/>
    <property type="evidence" value="ECO:0007669"/>
    <property type="project" value="InterPro"/>
</dbReference>
<dbReference type="SUPFAM" id="SSF90112">
    <property type="entry name" value="Neurotransmitter-gated ion-channel transmembrane pore"/>
    <property type="match status" value="1"/>
</dbReference>
<dbReference type="InterPro" id="IPR006201">
    <property type="entry name" value="Neur_channel"/>
</dbReference>
<evidence type="ECO:0000256" key="1">
    <source>
        <dbReference type="SAM" id="Phobius"/>
    </source>
</evidence>
<proteinExistence type="predicted"/>
<dbReference type="GO" id="GO:0004888">
    <property type="term" value="F:transmembrane signaling receptor activity"/>
    <property type="evidence" value="ECO:0007669"/>
    <property type="project" value="InterPro"/>
</dbReference>
<dbReference type="PANTHER" id="PTHR18945">
    <property type="entry name" value="NEUROTRANSMITTER GATED ION CHANNEL"/>
    <property type="match status" value="1"/>
</dbReference>
<name>A0A6J8BLC4_MYTCO</name>
<evidence type="ECO:0000313" key="3">
    <source>
        <dbReference type="EMBL" id="CAC5384573.1"/>
    </source>
</evidence>
<sequence length="179" mass="20493">MLMFIYIFHITKGGKGIQLAKDVQRHGEWEILSSSALNLVESHETKVGFTIVIQRKPVYAIINYIMPMLLLSLLDIFTFKRPVDTGERMGYVITAWLAYAVFLTIISDSLPQTSEYIPIVSIYIMIQIFIATVIVIISAIESGCAHLPDDTSVYYLLRTLAKKCRKQSVYYQNWKFQSV</sequence>
<dbReference type="EMBL" id="CACVKT020003596">
    <property type="protein sequence ID" value="CAC5384573.1"/>
    <property type="molecule type" value="Genomic_DNA"/>
</dbReference>
<feature type="domain" description="Neurotransmitter-gated ion-channel transmembrane" evidence="2">
    <location>
        <begin position="65"/>
        <end position="140"/>
    </location>
</feature>
<feature type="transmembrane region" description="Helical" evidence="1">
    <location>
        <begin position="89"/>
        <end position="110"/>
    </location>
</feature>
<accession>A0A6J8BLC4</accession>
<evidence type="ECO:0000259" key="2">
    <source>
        <dbReference type="Pfam" id="PF02932"/>
    </source>
</evidence>
<dbReference type="Proteomes" id="UP000507470">
    <property type="component" value="Unassembled WGS sequence"/>
</dbReference>
<dbReference type="InterPro" id="IPR038050">
    <property type="entry name" value="Neuro_actylchol_rec"/>
</dbReference>
<dbReference type="GO" id="GO:0005216">
    <property type="term" value="F:monoatomic ion channel activity"/>
    <property type="evidence" value="ECO:0007669"/>
    <property type="project" value="InterPro"/>
</dbReference>
<dbReference type="Gene3D" id="1.20.58.390">
    <property type="entry name" value="Neurotransmitter-gated ion-channel transmembrane domain"/>
    <property type="match status" value="1"/>
</dbReference>
<organism evidence="3 4">
    <name type="scientific">Mytilus coruscus</name>
    <name type="common">Sea mussel</name>
    <dbReference type="NCBI Taxonomy" id="42192"/>
    <lineage>
        <taxon>Eukaryota</taxon>
        <taxon>Metazoa</taxon>
        <taxon>Spiralia</taxon>
        <taxon>Lophotrochozoa</taxon>
        <taxon>Mollusca</taxon>
        <taxon>Bivalvia</taxon>
        <taxon>Autobranchia</taxon>
        <taxon>Pteriomorphia</taxon>
        <taxon>Mytilida</taxon>
        <taxon>Mytiloidea</taxon>
        <taxon>Mytilidae</taxon>
        <taxon>Mytilinae</taxon>
        <taxon>Mytilus</taxon>
    </lineage>
</organism>
<dbReference type="OrthoDB" id="6127156at2759"/>
<dbReference type="Pfam" id="PF02932">
    <property type="entry name" value="Neur_chan_memb"/>
    <property type="match status" value="1"/>
</dbReference>
<evidence type="ECO:0000313" key="4">
    <source>
        <dbReference type="Proteomes" id="UP000507470"/>
    </source>
</evidence>
<keyword evidence="1" id="KW-1133">Transmembrane helix</keyword>
<dbReference type="CDD" id="cd19051">
    <property type="entry name" value="LGIC_TM_cation"/>
    <property type="match status" value="1"/>
</dbReference>
<feature type="transmembrane region" description="Helical" evidence="1">
    <location>
        <begin position="116"/>
        <end position="140"/>
    </location>
</feature>
<keyword evidence="4" id="KW-1185">Reference proteome</keyword>
<dbReference type="InterPro" id="IPR006029">
    <property type="entry name" value="Neurotrans-gated_channel_TM"/>
</dbReference>
<feature type="transmembrane region" description="Helical" evidence="1">
    <location>
        <begin position="58"/>
        <end position="77"/>
    </location>
</feature>